<evidence type="ECO:0008006" key="3">
    <source>
        <dbReference type="Google" id="ProtNLM"/>
    </source>
</evidence>
<accession>A0ABT1EWG6</accession>
<dbReference type="RefSeq" id="WP_253563855.1">
    <property type="nucleotide sequence ID" value="NZ_JAMYZR010000027.1"/>
</dbReference>
<comment type="caution">
    <text evidence="1">The sequence shown here is derived from an EMBL/GenBank/DDBJ whole genome shotgun (WGS) entry which is preliminary data.</text>
</comment>
<organism evidence="1 2">
    <name type="scientific">Acetobacter cerevisiae</name>
    <dbReference type="NCBI Taxonomy" id="178900"/>
    <lineage>
        <taxon>Bacteria</taxon>
        <taxon>Pseudomonadati</taxon>
        <taxon>Pseudomonadota</taxon>
        <taxon>Alphaproteobacteria</taxon>
        <taxon>Acetobacterales</taxon>
        <taxon>Acetobacteraceae</taxon>
        <taxon>Acetobacter</taxon>
    </lineage>
</organism>
<name>A0ABT1EWG6_9PROT</name>
<reference evidence="1 2" key="1">
    <citation type="submission" date="2022-06" db="EMBL/GenBank/DDBJ databases">
        <title>Acetobacer genomes from food samples.</title>
        <authorList>
            <person name="Sombolestani A."/>
        </authorList>
    </citation>
    <scope>NUCLEOTIDE SEQUENCE [LARGE SCALE GENOMIC DNA]</scope>
    <source>
        <strain evidence="1 2">R-83281</strain>
    </source>
</reference>
<dbReference type="Proteomes" id="UP001523543">
    <property type="component" value="Unassembled WGS sequence"/>
</dbReference>
<dbReference type="EMBL" id="JAMYZR010000027">
    <property type="protein sequence ID" value="MCP1246714.1"/>
    <property type="molecule type" value="Genomic_DNA"/>
</dbReference>
<protein>
    <recommendedName>
        <fullName evidence="3">Transcriptional regulator</fullName>
    </recommendedName>
</protein>
<sequence length="110" mass="12430">PWQSIFCTVRLPCFIKFREAASLILGMRRIVADNQEFISLLDVYSILNTKMAEAGGNNAFARQHGLNKTYVSNMANDRRKLSDDLLDALGLERVEAFRVKAPAQTRKGKK</sequence>
<gene>
    <name evidence="1" type="ORF">NKW54_12290</name>
</gene>
<evidence type="ECO:0000313" key="2">
    <source>
        <dbReference type="Proteomes" id="UP001523543"/>
    </source>
</evidence>
<proteinExistence type="predicted"/>
<keyword evidence="2" id="KW-1185">Reference proteome</keyword>
<evidence type="ECO:0000313" key="1">
    <source>
        <dbReference type="EMBL" id="MCP1246714.1"/>
    </source>
</evidence>
<feature type="non-terminal residue" evidence="1">
    <location>
        <position position="1"/>
    </location>
</feature>